<evidence type="ECO:0000256" key="9">
    <source>
        <dbReference type="ARBA" id="ARBA00023027"/>
    </source>
</evidence>
<comment type="similarity">
    <text evidence="3">Belongs to the sirtuin family. Class I subfamily.</text>
</comment>
<feature type="binding site" evidence="12">
    <location>
        <position position="393"/>
    </location>
    <ligand>
        <name>Zn(2+)</name>
        <dbReference type="ChEBI" id="CHEBI:29105"/>
    </ligand>
</feature>
<evidence type="ECO:0000256" key="7">
    <source>
        <dbReference type="ARBA" id="ARBA00022833"/>
    </source>
</evidence>
<feature type="binding site" evidence="12">
    <location>
        <position position="372"/>
    </location>
    <ligand>
        <name>Zn(2+)</name>
        <dbReference type="ChEBI" id="CHEBI:29105"/>
    </ligand>
</feature>
<evidence type="ECO:0000256" key="10">
    <source>
        <dbReference type="ARBA" id="ARBA00023163"/>
    </source>
</evidence>
<dbReference type="InterPro" id="IPR029035">
    <property type="entry name" value="DHS-like_NAD/FAD-binding_dom"/>
</dbReference>
<protein>
    <submittedName>
        <fullName evidence="15">NAD-dependent histone deacetylase SIR2</fullName>
    </submittedName>
</protein>
<dbReference type="GeneID" id="8295964"/>
<dbReference type="InterPro" id="IPR007654">
    <property type="entry name" value="NAD-dep_histone_deAcase_SIR2_N"/>
</dbReference>
<evidence type="ECO:0000256" key="3">
    <source>
        <dbReference type="ARBA" id="ARBA00006924"/>
    </source>
</evidence>
<dbReference type="Proteomes" id="UP000002037">
    <property type="component" value="Unassembled WGS sequence"/>
</dbReference>
<feature type="binding site" evidence="12">
    <location>
        <position position="369"/>
    </location>
    <ligand>
        <name>Zn(2+)</name>
        <dbReference type="ChEBI" id="CHEBI:29105"/>
    </ligand>
</feature>
<feature type="compositionally biased region" description="Acidic residues" evidence="13">
    <location>
        <begin position="94"/>
        <end position="107"/>
    </location>
</feature>
<dbReference type="PANTHER" id="PTHR11085">
    <property type="entry name" value="NAD-DEPENDENT PROTEIN DEACYLASE SIRTUIN-5, MITOCHONDRIAL-RELATED"/>
    <property type="match status" value="1"/>
</dbReference>
<feature type="region of interest" description="Disordered" evidence="13">
    <location>
        <begin position="550"/>
        <end position="601"/>
    </location>
</feature>
<feature type="compositionally biased region" description="Polar residues" evidence="13">
    <location>
        <begin position="589"/>
        <end position="601"/>
    </location>
</feature>
<evidence type="ECO:0000256" key="6">
    <source>
        <dbReference type="ARBA" id="ARBA00022723"/>
    </source>
</evidence>
<dbReference type="GO" id="GO:0005634">
    <property type="term" value="C:nucleus"/>
    <property type="evidence" value="ECO:0007669"/>
    <property type="project" value="UniProtKB-SubCell"/>
</dbReference>
<keyword evidence="6 12" id="KW-0479">Metal-binding</keyword>
<dbReference type="Pfam" id="PF04574">
    <property type="entry name" value="DUF592"/>
    <property type="match status" value="2"/>
</dbReference>
<dbReference type="Pfam" id="PF02146">
    <property type="entry name" value="SIR2"/>
    <property type="match status" value="1"/>
</dbReference>
<dbReference type="eggNOG" id="KOG2684">
    <property type="taxonomic scope" value="Eukaryota"/>
</dbReference>
<keyword evidence="7 12" id="KW-0862">Zinc</keyword>
<dbReference type="RefSeq" id="XP_002548945.1">
    <property type="nucleotide sequence ID" value="XM_002548899.1"/>
</dbReference>
<proteinExistence type="inferred from homology"/>
<dbReference type="GO" id="GO:0070403">
    <property type="term" value="F:NAD+ binding"/>
    <property type="evidence" value="ECO:0007669"/>
    <property type="project" value="InterPro"/>
</dbReference>
<dbReference type="GO" id="GO:0046872">
    <property type="term" value="F:metal ion binding"/>
    <property type="evidence" value="ECO:0007669"/>
    <property type="project" value="UniProtKB-KW"/>
</dbReference>
<feature type="compositionally biased region" description="Polar residues" evidence="13">
    <location>
        <begin position="82"/>
        <end position="92"/>
    </location>
</feature>
<feature type="compositionally biased region" description="Acidic residues" evidence="13">
    <location>
        <begin position="136"/>
        <end position="155"/>
    </location>
</feature>
<keyword evidence="11" id="KW-0539">Nucleus</keyword>
<dbReference type="InterPro" id="IPR026590">
    <property type="entry name" value="Ssirtuin_cat_dom"/>
</dbReference>
<keyword evidence="5" id="KW-0808">Transferase</keyword>
<dbReference type="OrthoDB" id="420264at2759"/>
<dbReference type="InterPro" id="IPR026591">
    <property type="entry name" value="Sirtuin_cat_small_dom_sf"/>
</dbReference>
<keyword evidence="4" id="KW-0678">Repressor</keyword>
<dbReference type="PANTHER" id="PTHR11085:SF9">
    <property type="entry name" value="NAD-DEPENDENT PROTEIN DEACETYLASE SIRTUIN-1"/>
    <property type="match status" value="1"/>
</dbReference>
<keyword evidence="10" id="KW-0804">Transcription</keyword>
<dbReference type="Gene3D" id="3.30.1600.10">
    <property type="entry name" value="SIR2/SIRT2 'Small Domain"/>
    <property type="match status" value="1"/>
</dbReference>
<feature type="binding site" evidence="12">
    <location>
        <position position="396"/>
    </location>
    <ligand>
        <name>Zn(2+)</name>
        <dbReference type="ChEBI" id="CHEBI:29105"/>
    </ligand>
</feature>
<keyword evidence="16" id="KW-1185">Reference proteome</keyword>
<gene>
    <name evidence="15" type="ORF">CTRG_03242</name>
</gene>
<dbReference type="Gene3D" id="1.20.120.1710">
    <property type="match status" value="1"/>
</dbReference>
<dbReference type="STRING" id="294747.C5MB00"/>
<feature type="compositionally biased region" description="Acidic residues" evidence="13">
    <location>
        <begin position="61"/>
        <end position="70"/>
    </location>
</feature>
<feature type="compositionally biased region" description="Basic and acidic residues" evidence="13">
    <location>
        <begin position="550"/>
        <end position="566"/>
    </location>
</feature>
<evidence type="ECO:0000313" key="15">
    <source>
        <dbReference type="EMBL" id="EER32817.1"/>
    </source>
</evidence>
<dbReference type="HOGENOM" id="CLU_023643_5_0_1"/>
<dbReference type="InterPro" id="IPR050134">
    <property type="entry name" value="NAD-dep_sirtuin_deacylases"/>
</dbReference>
<comment type="cofactor">
    <cofactor evidence="1">
        <name>Zn(2+)</name>
        <dbReference type="ChEBI" id="CHEBI:29105"/>
    </cofactor>
</comment>
<dbReference type="VEuPathDB" id="FungiDB:CTRG_03242"/>
<evidence type="ECO:0000256" key="12">
    <source>
        <dbReference type="PROSITE-ProRule" id="PRU00236"/>
    </source>
</evidence>
<evidence type="ECO:0000256" key="2">
    <source>
        <dbReference type="ARBA" id="ARBA00004123"/>
    </source>
</evidence>
<dbReference type="EMBL" id="GG692398">
    <property type="protein sequence ID" value="EER32817.1"/>
    <property type="molecule type" value="Genomic_DNA"/>
</dbReference>
<keyword evidence="9" id="KW-0520">NAD</keyword>
<accession>C5MB00</accession>
<dbReference type="AlphaFoldDB" id="C5MB00"/>
<dbReference type="GO" id="GO:0046970">
    <property type="term" value="F:histone H4K16 deacetylase activity, NAD-dependent"/>
    <property type="evidence" value="ECO:0007669"/>
    <property type="project" value="TreeGrafter"/>
</dbReference>
<evidence type="ECO:0000256" key="1">
    <source>
        <dbReference type="ARBA" id="ARBA00001947"/>
    </source>
</evidence>
<evidence type="ECO:0000259" key="14">
    <source>
        <dbReference type="PROSITE" id="PS50305"/>
    </source>
</evidence>
<organism evidence="15 16">
    <name type="scientific">Candida tropicalis (strain ATCC MYA-3404 / T1)</name>
    <name type="common">Yeast</name>
    <dbReference type="NCBI Taxonomy" id="294747"/>
    <lineage>
        <taxon>Eukaryota</taxon>
        <taxon>Fungi</taxon>
        <taxon>Dikarya</taxon>
        <taxon>Ascomycota</taxon>
        <taxon>Saccharomycotina</taxon>
        <taxon>Pichiomycetes</taxon>
        <taxon>Debaryomycetaceae</taxon>
        <taxon>Candida/Lodderomyces clade</taxon>
        <taxon>Candida</taxon>
    </lineage>
</organism>
<feature type="active site" description="Proton acceptor" evidence="12">
    <location>
        <position position="361"/>
    </location>
</feature>
<evidence type="ECO:0000256" key="5">
    <source>
        <dbReference type="ARBA" id="ARBA00022679"/>
    </source>
</evidence>
<dbReference type="SUPFAM" id="SSF52467">
    <property type="entry name" value="DHS-like NAD/FAD-binding domain"/>
    <property type="match status" value="1"/>
</dbReference>
<dbReference type="Gene3D" id="3.40.50.1220">
    <property type="entry name" value="TPP-binding domain"/>
    <property type="match status" value="1"/>
</dbReference>
<evidence type="ECO:0000256" key="4">
    <source>
        <dbReference type="ARBA" id="ARBA00022491"/>
    </source>
</evidence>
<keyword evidence="8" id="KW-0805">Transcription regulation</keyword>
<sequence length="601" mass="67314">MSHNNDIVLIDSSSDEDEVQQNAKRFKPDPESNTYSNNKSNNGKFSIAPFQEVSSSSSSSENEDEDEDTYGDSIQHPIMLVDSNNTPRASQNGGDDDDGDDDGDDSEGLTRTSNRAPLASEITQEHEPIYISSGDSDNDEYDSSSSDDLEPNFDFEDVPPEVVAETRKYLKAHGNIKFLEKYLPTAASVEHIVRLILRLGFVPKNLPTPDSSNIMEYIRILNHAMLKVKSIRNRREDVTTLDDALELIAKSNKILVITGAGISTSLGIPDFRSSKGFYSMVQHLGLSDPQEVFDLELFHIDPSLFYSIAHMILPPEKMFSPMHSFIRVLQDHGKLLRNYTQNIDNLESYAGISKEKLVQCHGSFATASCVTCGYRINGEDIFDKIRAKEIPLCQQCTKHKTDILKRDEDYYFADSYGVFKPDITFFGEALPSNFHDHIREDILECDLLICAGTSLKVAPVSDIVDKVPEKIPQILINKDSITHCNFDVSLLGYCDEVVSYVADKLGVEWDLPHKDYNSIRGENGQNLEVELLDTTLREYHIFDKSKVAEEPDKEEVKEVAPEKETDGSDVQLVSGEITIENTPIADENVPSNGLRENTPFS</sequence>
<evidence type="ECO:0000313" key="16">
    <source>
        <dbReference type="Proteomes" id="UP000002037"/>
    </source>
</evidence>
<evidence type="ECO:0000256" key="11">
    <source>
        <dbReference type="ARBA" id="ARBA00023242"/>
    </source>
</evidence>
<feature type="domain" description="Deacetylase sirtuin-type" evidence="14">
    <location>
        <begin position="234"/>
        <end position="508"/>
    </location>
</feature>
<evidence type="ECO:0000256" key="8">
    <source>
        <dbReference type="ARBA" id="ARBA00023015"/>
    </source>
</evidence>
<feature type="region of interest" description="Disordered" evidence="13">
    <location>
        <begin position="1"/>
        <end position="155"/>
    </location>
</feature>
<reference evidence="15 16" key="1">
    <citation type="journal article" date="2009" name="Nature">
        <title>Evolution of pathogenicity and sexual reproduction in eight Candida genomes.</title>
        <authorList>
            <person name="Butler G."/>
            <person name="Rasmussen M.D."/>
            <person name="Lin M.F."/>
            <person name="Santos M.A."/>
            <person name="Sakthikumar S."/>
            <person name="Munro C.A."/>
            <person name="Rheinbay E."/>
            <person name="Grabherr M."/>
            <person name="Forche A."/>
            <person name="Reedy J.L."/>
            <person name="Agrafioti I."/>
            <person name="Arnaud M.B."/>
            <person name="Bates S."/>
            <person name="Brown A.J."/>
            <person name="Brunke S."/>
            <person name="Costanzo M.C."/>
            <person name="Fitzpatrick D.A."/>
            <person name="de Groot P.W."/>
            <person name="Harris D."/>
            <person name="Hoyer L.L."/>
            <person name="Hube B."/>
            <person name="Klis F.M."/>
            <person name="Kodira C."/>
            <person name="Lennard N."/>
            <person name="Logue M.E."/>
            <person name="Martin R."/>
            <person name="Neiman A.M."/>
            <person name="Nikolaou E."/>
            <person name="Quail M.A."/>
            <person name="Quinn J."/>
            <person name="Santos M.C."/>
            <person name="Schmitzberger F.F."/>
            <person name="Sherlock G."/>
            <person name="Shah P."/>
            <person name="Silverstein K.A."/>
            <person name="Skrzypek M.S."/>
            <person name="Soll D."/>
            <person name="Staggs R."/>
            <person name="Stansfield I."/>
            <person name="Stumpf M.P."/>
            <person name="Sudbery P.E."/>
            <person name="Srikantha T."/>
            <person name="Zeng Q."/>
            <person name="Berman J."/>
            <person name="Berriman M."/>
            <person name="Heitman J."/>
            <person name="Gow N.A."/>
            <person name="Lorenz M.C."/>
            <person name="Birren B.W."/>
            <person name="Kellis M."/>
            <person name="Cuomo C.A."/>
        </authorList>
    </citation>
    <scope>NUCLEOTIDE SEQUENCE [LARGE SCALE GENOMIC DNA]</scope>
    <source>
        <strain evidence="16">ATCC MYA-3404 / T1</strain>
    </source>
</reference>
<dbReference type="PROSITE" id="PS50305">
    <property type="entry name" value="SIRTUIN"/>
    <property type="match status" value="1"/>
</dbReference>
<evidence type="ECO:0000256" key="13">
    <source>
        <dbReference type="SAM" id="MobiDB-lite"/>
    </source>
</evidence>
<feature type="compositionally biased region" description="Polar residues" evidence="13">
    <location>
        <begin position="31"/>
        <end position="44"/>
    </location>
</feature>
<name>C5MB00_CANTT</name>
<dbReference type="KEGG" id="ctp:CTRG_03242"/>
<comment type="subcellular location">
    <subcellularLocation>
        <location evidence="2">Nucleus</location>
    </subcellularLocation>
</comment>
<dbReference type="InterPro" id="IPR003000">
    <property type="entry name" value="Sirtuin"/>
</dbReference>